<evidence type="ECO:0000313" key="3">
    <source>
        <dbReference type="EMBL" id="MBE1532816.1"/>
    </source>
</evidence>
<proteinExistence type="predicted"/>
<name>A0ABR9JQZ8_9ACTN</name>
<dbReference type="EMBL" id="JADBDZ010000001">
    <property type="protein sequence ID" value="MBE1532816.1"/>
    <property type="molecule type" value="Genomic_DNA"/>
</dbReference>
<dbReference type="Proteomes" id="UP000627838">
    <property type="component" value="Unassembled WGS sequence"/>
</dbReference>
<dbReference type="RefSeq" id="WP_192759456.1">
    <property type="nucleotide sequence ID" value="NZ_JADBDZ010000001.1"/>
</dbReference>
<organism evidence="3 4">
    <name type="scientific">Actinomadura algeriensis</name>
    <dbReference type="NCBI Taxonomy" id="1679523"/>
    <lineage>
        <taxon>Bacteria</taxon>
        <taxon>Bacillati</taxon>
        <taxon>Actinomycetota</taxon>
        <taxon>Actinomycetes</taxon>
        <taxon>Streptosporangiales</taxon>
        <taxon>Thermomonosporaceae</taxon>
        <taxon>Actinomadura</taxon>
    </lineage>
</organism>
<dbReference type="SUPFAM" id="SSF51905">
    <property type="entry name" value="FAD/NAD(P)-binding domain"/>
    <property type="match status" value="1"/>
</dbReference>
<feature type="domain" description="FAD-binding" evidence="2">
    <location>
        <begin position="6"/>
        <end position="349"/>
    </location>
</feature>
<evidence type="ECO:0000259" key="2">
    <source>
        <dbReference type="Pfam" id="PF01494"/>
    </source>
</evidence>
<keyword evidence="4" id="KW-1185">Reference proteome</keyword>
<accession>A0ABR9JQZ8</accession>
<protein>
    <submittedName>
        <fullName evidence="3">2-polyprenyl-6-methoxyphenol hydroxylase-like FAD-dependent oxidoreductase</fullName>
    </submittedName>
</protein>
<dbReference type="PANTHER" id="PTHR43422">
    <property type="entry name" value="THIAMINE THIAZOLE SYNTHASE"/>
    <property type="match status" value="1"/>
</dbReference>
<dbReference type="InterPro" id="IPR002938">
    <property type="entry name" value="FAD-bd"/>
</dbReference>
<gene>
    <name evidence="3" type="ORF">H4W34_002649</name>
</gene>
<dbReference type="Pfam" id="PF01494">
    <property type="entry name" value="FAD_binding_3"/>
    <property type="match status" value="1"/>
</dbReference>
<evidence type="ECO:0000313" key="4">
    <source>
        <dbReference type="Proteomes" id="UP000627838"/>
    </source>
</evidence>
<evidence type="ECO:0000256" key="1">
    <source>
        <dbReference type="SAM" id="MobiDB-lite"/>
    </source>
</evidence>
<dbReference type="Gene3D" id="3.50.50.60">
    <property type="entry name" value="FAD/NAD(P)-binding domain"/>
    <property type="match status" value="1"/>
</dbReference>
<reference evidence="3 4" key="1">
    <citation type="submission" date="2020-10" db="EMBL/GenBank/DDBJ databases">
        <title>Sequencing the genomes of 1000 actinobacteria strains.</title>
        <authorList>
            <person name="Klenk H.-P."/>
        </authorList>
    </citation>
    <scope>NUCLEOTIDE SEQUENCE [LARGE SCALE GENOMIC DNA]</scope>
    <source>
        <strain evidence="3 4">DSM 46744</strain>
    </source>
</reference>
<comment type="caution">
    <text evidence="3">The sequence shown here is derived from an EMBL/GenBank/DDBJ whole genome shotgun (WGS) entry which is preliminary data.</text>
</comment>
<dbReference type="InterPro" id="IPR036188">
    <property type="entry name" value="FAD/NAD-bd_sf"/>
</dbReference>
<feature type="region of interest" description="Disordered" evidence="1">
    <location>
        <begin position="478"/>
        <end position="507"/>
    </location>
</feature>
<sequence length="507" mass="55956">MRRETAVVLGGSVAGLCAAGVLARHFDRVIVLERDRLPADARHRRGVPQSKHPHFLLNSGRRAIGEIFPGFEEALIAAGGMHLMPSMDAAYCENDGWAPRKSGTMTMVYSSRVLIERVLRDKVRELPAVEIREGATVTGLRSTAAGTPGGRVEGVGYRVGDEEIHLDADLVVDALGRGSSVADWLGADGWSAPPERTLDAKVTYVSRWYDLPPAERRSETWWWKHLVVTPTQDTGDHPDEHEFLSNFFPIEGDRAIVCMGSWGIDMPRETEAFEAAVDRVRATTFGRATRDCTPTSEVHVTRSTGNKWRRYDLLEVPPVGLVCVGDSICAFNPFYAQGMSSAARSALLLDELLRGRETTGLAFCREFLARQKKSLDVPWMLAMARDQAYDFATGTEIVAPLRRKAAARLSWPIFNAINAASREDAYVEGTFAQVFNLDKSLREMALDPRFWFGIARYKLRRRLGRTVVPGGFDERRDPPGIDYTGYTGGAGAPPSTETGRGGDRVGV</sequence>
<dbReference type="PANTHER" id="PTHR43422:SF3">
    <property type="entry name" value="THIAMINE THIAZOLE SYNTHASE"/>
    <property type="match status" value="1"/>
</dbReference>